<dbReference type="PANTHER" id="PTHR10795">
    <property type="entry name" value="PROPROTEIN CONVERTASE SUBTILISIN/KEXIN"/>
    <property type="match status" value="1"/>
</dbReference>
<evidence type="ECO:0000256" key="8">
    <source>
        <dbReference type="PIRSR" id="PIRSR615500-1"/>
    </source>
</evidence>
<dbReference type="InterPro" id="IPR037045">
    <property type="entry name" value="S8pro/Inhibitor_I9_sf"/>
</dbReference>
<dbReference type="InterPro" id="IPR036852">
    <property type="entry name" value="Peptidase_S8/S53_dom_sf"/>
</dbReference>
<feature type="domain" description="Peptidase S8/S53" evidence="11">
    <location>
        <begin position="154"/>
        <end position="605"/>
    </location>
</feature>
<dbReference type="SUPFAM" id="SSF52743">
    <property type="entry name" value="Subtilisin-like"/>
    <property type="match status" value="1"/>
</dbReference>
<accession>A0AAN9PJP7</accession>
<comment type="similarity">
    <text evidence="2 9">Belongs to the peptidase S8 family.</text>
</comment>
<evidence type="ECO:0000256" key="5">
    <source>
        <dbReference type="ARBA" id="ARBA00022729"/>
    </source>
</evidence>
<evidence type="ECO:0000259" key="12">
    <source>
        <dbReference type="Pfam" id="PF05922"/>
    </source>
</evidence>
<dbReference type="GO" id="GO:0006508">
    <property type="term" value="P:proteolysis"/>
    <property type="evidence" value="ECO:0007669"/>
    <property type="project" value="UniProtKB-KW"/>
</dbReference>
<feature type="compositionally biased region" description="Basic and acidic residues" evidence="10">
    <location>
        <begin position="216"/>
        <end position="225"/>
    </location>
</feature>
<dbReference type="Gene3D" id="2.60.40.2310">
    <property type="match status" value="1"/>
</dbReference>
<feature type="active site" description="Charge relay system" evidence="8 9">
    <location>
        <position position="162"/>
    </location>
</feature>
<dbReference type="PROSITE" id="PS51892">
    <property type="entry name" value="SUBTILASE"/>
    <property type="match status" value="1"/>
</dbReference>
<dbReference type="InterPro" id="IPR041469">
    <property type="entry name" value="Subtilisin-like_FN3"/>
</dbReference>
<keyword evidence="15" id="KW-1185">Reference proteome</keyword>
<evidence type="ECO:0008006" key="16">
    <source>
        <dbReference type="Google" id="ProtNLM"/>
    </source>
</evidence>
<keyword evidence="4 9" id="KW-0645">Protease</keyword>
<proteinExistence type="inferred from homology"/>
<keyword evidence="6 9" id="KW-0378">Hydrolase</keyword>
<dbReference type="InterPro" id="IPR045051">
    <property type="entry name" value="SBT"/>
</dbReference>
<dbReference type="CDD" id="cd02120">
    <property type="entry name" value="PA_subtilisin_like"/>
    <property type="match status" value="1"/>
</dbReference>
<evidence type="ECO:0000256" key="1">
    <source>
        <dbReference type="ARBA" id="ARBA00004613"/>
    </source>
</evidence>
<dbReference type="InterPro" id="IPR000209">
    <property type="entry name" value="Peptidase_S8/S53_dom"/>
</dbReference>
<dbReference type="FunFam" id="3.40.50.200:FF:000006">
    <property type="entry name" value="Subtilisin-like protease SBT1.5"/>
    <property type="match status" value="1"/>
</dbReference>
<dbReference type="Gene3D" id="3.40.50.200">
    <property type="entry name" value="Peptidase S8/S53 domain"/>
    <property type="match status" value="1"/>
</dbReference>
<name>A0AAN9PJP7_CLITE</name>
<dbReference type="EMBL" id="JAYKXN010000003">
    <property type="protein sequence ID" value="KAK7300771.1"/>
    <property type="molecule type" value="Genomic_DNA"/>
</dbReference>
<evidence type="ECO:0000313" key="15">
    <source>
        <dbReference type="Proteomes" id="UP001359559"/>
    </source>
</evidence>
<dbReference type="InterPro" id="IPR034197">
    <property type="entry name" value="Peptidases_S8_3"/>
</dbReference>
<keyword evidence="5" id="KW-0732">Signal</keyword>
<evidence type="ECO:0000256" key="6">
    <source>
        <dbReference type="ARBA" id="ARBA00022801"/>
    </source>
</evidence>
<feature type="region of interest" description="Disordered" evidence="10">
    <location>
        <begin position="215"/>
        <end position="236"/>
    </location>
</feature>
<evidence type="ECO:0000256" key="3">
    <source>
        <dbReference type="ARBA" id="ARBA00022525"/>
    </source>
</evidence>
<feature type="domain" description="Inhibitor I9" evidence="12">
    <location>
        <begin position="56"/>
        <end position="133"/>
    </location>
</feature>
<feature type="active site" description="Charge relay system" evidence="8 9">
    <location>
        <position position="554"/>
    </location>
</feature>
<dbReference type="GO" id="GO:0009610">
    <property type="term" value="P:response to symbiotic fungus"/>
    <property type="evidence" value="ECO:0007669"/>
    <property type="project" value="UniProtKB-ARBA"/>
</dbReference>
<dbReference type="Gene3D" id="3.50.30.30">
    <property type="match status" value="1"/>
</dbReference>
<dbReference type="AlphaFoldDB" id="A0AAN9PJP7"/>
<comment type="subcellular location">
    <subcellularLocation>
        <location evidence="1">Secreted</location>
    </subcellularLocation>
</comment>
<dbReference type="Pfam" id="PF17766">
    <property type="entry name" value="fn3_6"/>
    <property type="match status" value="1"/>
</dbReference>
<gene>
    <name evidence="14" type="ORF">RJT34_11621</name>
</gene>
<evidence type="ECO:0000256" key="2">
    <source>
        <dbReference type="ARBA" id="ARBA00011073"/>
    </source>
</evidence>
<sequence length="764" mass="81914">MFIFVYINQHTNQFICYPITNLTMENRFSALLLLLILSLTSFQLKCHSTSPEKLKTYIVYTGSSVIDEESLLSLHNNMLQEVTDSNAAPKSILHHYKRSFSGFAVKLTEEEADKMAGLDGVVSVFPNEKKQLHTTRSWDFIGFPQKVQRTNTESNVIIGLIDSGIWPESESFNDKGFGPPPSKWKGTCQGPNFTCNNKLIGGRYYRSVGDGPVSKGDFKSPRDSVGHGTHTASTAAGNPVSMASMLGLGQGTARGGAISARIAVYKACWDDGCDDADILAAFDDAIADGVDIVSVSLGGFNDHNYLNDAISIGSFHAMKNGVLAVFSGGNSGPGPATIDNLNPWSISVAAGTLDRKFVTRVALGDNRTYVGISINPFDLKGKLYPIIFGGDAPNTKKHLPKSLSRICYTNSLDPTLVKGKIVLCEGQNKGTGPSKAGAVGFLTQGQSFRDTPFSVSLPGSYLDLKDGASVYDYIISTRTPTATIFKSDELKDILAPEVASFSSRGPNLVTPEILKPDLIAPGVNILASWSPISPASGTNSDKRKLQFNIISGTSMSCPHVAGAAGYIKSFHPTWSPAAIRSALMTTAKQFSPTNNRDAEFAYGAGQINPSKAVNPGLVYDAGESDYIRFLCGQGFSSKTLQLITGDNSTCPEATYVSSARDLNYPSFALQATHSKHNVSGSFNRTVTNVGSSKSTYKAIVTAPEGLKIQVNPSVLSFTSVGQKQTFVVTIDGAIYESIVSASLVWDDGEYQVRSPIVVYDVPIP</sequence>
<protein>
    <recommendedName>
        <fullName evidence="16">Cucumisin</fullName>
    </recommendedName>
</protein>
<dbReference type="PRINTS" id="PR00723">
    <property type="entry name" value="SUBTILISIN"/>
</dbReference>
<evidence type="ECO:0000256" key="7">
    <source>
        <dbReference type="ARBA" id="ARBA00022825"/>
    </source>
</evidence>
<dbReference type="InterPro" id="IPR023828">
    <property type="entry name" value="Peptidase_S8_Ser-AS"/>
</dbReference>
<evidence type="ECO:0000259" key="11">
    <source>
        <dbReference type="Pfam" id="PF00082"/>
    </source>
</evidence>
<evidence type="ECO:0000256" key="10">
    <source>
        <dbReference type="SAM" id="MobiDB-lite"/>
    </source>
</evidence>
<keyword evidence="3" id="KW-0964">Secreted</keyword>
<evidence type="ECO:0000259" key="13">
    <source>
        <dbReference type="Pfam" id="PF17766"/>
    </source>
</evidence>
<dbReference type="GO" id="GO:0004252">
    <property type="term" value="F:serine-type endopeptidase activity"/>
    <property type="evidence" value="ECO:0007669"/>
    <property type="project" value="UniProtKB-UniRule"/>
</dbReference>
<dbReference type="GO" id="GO:0005576">
    <property type="term" value="C:extracellular region"/>
    <property type="evidence" value="ECO:0007669"/>
    <property type="project" value="UniProtKB-SubCell"/>
</dbReference>
<dbReference type="PROSITE" id="PS00138">
    <property type="entry name" value="SUBTILASE_SER"/>
    <property type="match status" value="1"/>
</dbReference>
<dbReference type="Gene3D" id="3.30.70.80">
    <property type="entry name" value="Peptidase S8 propeptide/proteinase inhibitor I9"/>
    <property type="match status" value="1"/>
</dbReference>
<comment type="caution">
    <text evidence="14">The sequence shown here is derived from an EMBL/GenBank/DDBJ whole genome shotgun (WGS) entry which is preliminary data.</text>
</comment>
<organism evidence="14 15">
    <name type="scientific">Clitoria ternatea</name>
    <name type="common">Butterfly pea</name>
    <dbReference type="NCBI Taxonomy" id="43366"/>
    <lineage>
        <taxon>Eukaryota</taxon>
        <taxon>Viridiplantae</taxon>
        <taxon>Streptophyta</taxon>
        <taxon>Embryophyta</taxon>
        <taxon>Tracheophyta</taxon>
        <taxon>Spermatophyta</taxon>
        <taxon>Magnoliopsida</taxon>
        <taxon>eudicotyledons</taxon>
        <taxon>Gunneridae</taxon>
        <taxon>Pentapetalae</taxon>
        <taxon>rosids</taxon>
        <taxon>fabids</taxon>
        <taxon>Fabales</taxon>
        <taxon>Fabaceae</taxon>
        <taxon>Papilionoideae</taxon>
        <taxon>50 kb inversion clade</taxon>
        <taxon>NPAAA clade</taxon>
        <taxon>indigoferoid/millettioid clade</taxon>
        <taxon>Phaseoleae</taxon>
        <taxon>Clitoria</taxon>
    </lineage>
</organism>
<feature type="domain" description="Subtilisin-like protease fibronectin type-III" evidence="13">
    <location>
        <begin position="661"/>
        <end position="758"/>
    </location>
</feature>
<reference evidence="14 15" key="1">
    <citation type="submission" date="2024-01" db="EMBL/GenBank/DDBJ databases">
        <title>The genomes of 5 underutilized Papilionoideae crops provide insights into root nodulation and disease resistance.</title>
        <authorList>
            <person name="Yuan L."/>
        </authorList>
    </citation>
    <scope>NUCLEOTIDE SEQUENCE [LARGE SCALE GENOMIC DNA]</scope>
    <source>
        <strain evidence="14">LY-2023</strain>
        <tissue evidence="14">Leaf</tissue>
    </source>
</reference>
<dbReference type="Pfam" id="PF00082">
    <property type="entry name" value="Peptidase_S8"/>
    <property type="match status" value="1"/>
</dbReference>
<dbReference type="Pfam" id="PF05922">
    <property type="entry name" value="Inhibitor_I9"/>
    <property type="match status" value="1"/>
</dbReference>
<feature type="active site" description="Charge relay system" evidence="8 9">
    <location>
        <position position="227"/>
    </location>
</feature>
<evidence type="ECO:0000256" key="4">
    <source>
        <dbReference type="ARBA" id="ARBA00022670"/>
    </source>
</evidence>
<dbReference type="CDD" id="cd04852">
    <property type="entry name" value="Peptidases_S8_3"/>
    <property type="match status" value="1"/>
</dbReference>
<keyword evidence="7 9" id="KW-0720">Serine protease</keyword>
<evidence type="ECO:0000313" key="14">
    <source>
        <dbReference type="EMBL" id="KAK7300771.1"/>
    </source>
</evidence>
<dbReference type="InterPro" id="IPR010259">
    <property type="entry name" value="S8pro/Inhibitor_I9"/>
</dbReference>
<dbReference type="Proteomes" id="UP001359559">
    <property type="component" value="Unassembled WGS sequence"/>
</dbReference>
<evidence type="ECO:0000256" key="9">
    <source>
        <dbReference type="PROSITE-ProRule" id="PRU01240"/>
    </source>
</evidence>
<dbReference type="GO" id="GO:0009609">
    <property type="term" value="P:response to symbiotic bacterium"/>
    <property type="evidence" value="ECO:0007669"/>
    <property type="project" value="UniProtKB-ARBA"/>
</dbReference>
<dbReference type="InterPro" id="IPR015500">
    <property type="entry name" value="Peptidase_S8_subtilisin-rel"/>
</dbReference>